<dbReference type="InterPro" id="IPR046335">
    <property type="entry name" value="LacI/GalR-like_sensor"/>
</dbReference>
<feature type="compositionally biased region" description="Pro residues" evidence="4">
    <location>
        <begin position="358"/>
        <end position="367"/>
    </location>
</feature>
<dbReference type="STRING" id="291331.XOO3918"/>
<accession>Q5GVV0</accession>
<keyword evidence="2" id="KW-0238">DNA-binding</keyword>
<protein>
    <submittedName>
        <fullName evidence="6">Transcriptional regulators</fullName>
    </submittedName>
</protein>
<dbReference type="SUPFAM" id="SSF53822">
    <property type="entry name" value="Periplasmic binding protein-like I"/>
    <property type="match status" value="1"/>
</dbReference>
<dbReference type="KEGG" id="xoo:XOO3918"/>
<dbReference type="Gene3D" id="1.10.260.40">
    <property type="entry name" value="lambda repressor-like DNA-binding domains"/>
    <property type="match status" value="1"/>
</dbReference>
<keyword evidence="3" id="KW-0804">Transcription</keyword>
<dbReference type="Pfam" id="PF13377">
    <property type="entry name" value="Peripla_BP_3"/>
    <property type="match status" value="1"/>
</dbReference>
<evidence type="ECO:0000256" key="2">
    <source>
        <dbReference type="ARBA" id="ARBA00023125"/>
    </source>
</evidence>
<dbReference type="PROSITE" id="PS00356">
    <property type="entry name" value="HTH_LACI_1"/>
    <property type="match status" value="1"/>
</dbReference>
<organism evidence="6 7">
    <name type="scientific">Xanthomonas oryzae pv. oryzae (strain KACC10331 / KXO85)</name>
    <dbReference type="NCBI Taxonomy" id="291331"/>
    <lineage>
        <taxon>Bacteria</taxon>
        <taxon>Pseudomonadati</taxon>
        <taxon>Pseudomonadota</taxon>
        <taxon>Gammaproteobacteria</taxon>
        <taxon>Lysobacterales</taxon>
        <taxon>Lysobacteraceae</taxon>
        <taxon>Xanthomonas</taxon>
    </lineage>
</organism>
<dbReference type="InterPro" id="IPR000843">
    <property type="entry name" value="HTH_LacI"/>
</dbReference>
<dbReference type="PRINTS" id="PR00036">
    <property type="entry name" value="HTHLACI"/>
</dbReference>
<dbReference type="HOGENOM" id="CLU_037628_6_4_6"/>
<dbReference type="AlphaFoldDB" id="Q5GVV0"/>
<dbReference type="PROSITE" id="PS50932">
    <property type="entry name" value="HTH_LACI_2"/>
    <property type="match status" value="1"/>
</dbReference>
<gene>
    <name evidence="6" type="primary">PurR</name>
    <name evidence="6" type="ordered locus">XOO3918</name>
</gene>
<dbReference type="Pfam" id="PF00356">
    <property type="entry name" value="LacI"/>
    <property type="match status" value="1"/>
</dbReference>
<dbReference type="Proteomes" id="UP000006735">
    <property type="component" value="Chromosome"/>
</dbReference>
<evidence type="ECO:0000256" key="4">
    <source>
        <dbReference type="SAM" id="MobiDB-lite"/>
    </source>
</evidence>
<dbReference type="SMART" id="SM00354">
    <property type="entry name" value="HTH_LACI"/>
    <property type="match status" value="1"/>
</dbReference>
<reference evidence="6 7" key="1">
    <citation type="journal article" date="2005" name="Nucleic Acids Res.">
        <title>The genome sequence of Xanthomonas oryzae pathovar oryzae KACC10331, the bacterial blight pathogen of rice.</title>
        <authorList>
            <person name="Lee B.M."/>
            <person name="Park Y.J."/>
            <person name="Park D.S."/>
            <person name="Kang H.W."/>
            <person name="Kim J.G."/>
            <person name="Song E.S."/>
            <person name="Park I.C."/>
            <person name="Yoon U.H."/>
            <person name="Hahn J.H."/>
            <person name="Koo B.S."/>
            <person name="Lee G.B."/>
            <person name="Kim H."/>
            <person name="Park H.S."/>
            <person name="Yoon K.O."/>
            <person name="Kim J.H."/>
            <person name="Jung C.H."/>
            <person name="Koh N.H."/>
            <person name="Seo J.S."/>
            <person name="Go S.J."/>
        </authorList>
    </citation>
    <scope>NUCLEOTIDE SEQUENCE [LARGE SCALE GENOMIC DNA]</scope>
    <source>
        <strain evidence="7">KACC10331 / KXO85</strain>
    </source>
</reference>
<dbReference type="EMBL" id="AE013598">
    <property type="protein sequence ID" value="AAW77172.1"/>
    <property type="molecule type" value="Genomic_DNA"/>
</dbReference>
<dbReference type="FunFam" id="1.10.260.40:FF:000036">
    <property type="entry name" value="LacI family transcriptional regulator"/>
    <property type="match status" value="1"/>
</dbReference>
<evidence type="ECO:0000313" key="6">
    <source>
        <dbReference type="EMBL" id="AAW77172.1"/>
    </source>
</evidence>
<dbReference type="Gene3D" id="3.40.50.2300">
    <property type="match status" value="2"/>
</dbReference>
<evidence type="ECO:0000313" key="7">
    <source>
        <dbReference type="Proteomes" id="UP000006735"/>
    </source>
</evidence>
<dbReference type="InterPro" id="IPR028082">
    <property type="entry name" value="Peripla_BP_I"/>
</dbReference>
<keyword evidence="7" id="KW-1185">Reference proteome</keyword>
<feature type="region of interest" description="Disordered" evidence="4">
    <location>
        <begin position="346"/>
        <end position="367"/>
    </location>
</feature>
<feature type="domain" description="HTH lacI-type" evidence="5">
    <location>
        <begin position="13"/>
        <end position="67"/>
    </location>
</feature>
<keyword evidence="1" id="KW-0805">Transcription regulation</keyword>
<dbReference type="CDD" id="cd01545">
    <property type="entry name" value="PBP1_SalR"/>
    <property type="match status" value="1"/>
</dbReference>
<dbReference type="InterPro" id="IPR010982">
    <property type="entry name" value="Lambda_DNA-bd_dom_sf"/>
</dbReference>
<dbReference type="PANTHER" id="PTHR30146:SF153">
    <property type="entry name" value="LACTOSE OPERON REPRESSOR"/>
    <property type="match status" value="1"/>
</dbReference>
<evidence type="ECO:0000256" key="3">
    <source>
        <dbReference type="ARBA" id="ARBA00023163"/>
    </source>
</evidence>
<dbReference type="GO" id="GO:0003700">
    <property type="term" value="F:DNA-binding transcription factor activity"/>
    <property type="evidence" value="ECO:0007669"/>
    <property type="project" value="TreeGrafter"/>
</dbReference>
<name>Q5GVV0_XANOR</name>
<dbReference type="FunFam" id="3.40.50.2300:FF:000215">
    <property type="entry name" value="LacI family DNA-binding transcriptional regulator"/>
    <property type="match status" value="1"/>
</dbReference>
<evidence type="ECO:0000256" key="1">
    <source>
        <dbReference type="ARBA" id="ARBA00023015"/>
    </source>
</evidence>
<dbReference type="PANTHER" id="PTHR30146">
    <property type="entry name" value="LACI-RELATED TRANSCRIPTIONAL REPRESSOR"/>
    <property type="match status" value="1"/>
</dbReference>
<dbReference type="CDD" id="cd01392">
    <property type="entry name" value="HTH_LacI"/>
    <property type="match status" value="1"/>
</dbReference>
<sequence length="367" mass="39777">MRSDGQGTSMRRPTIKDVAERAKVSLKTVSRVINNEPSVMQATRARVLRAIADLDYEPDPSARNLRSGTPFVIGVVYDNPNPYHIIGIQNGVLAACRETGFGLQIHPCDSTSPLLAEELAEWVQRSRLAGVVLTAPISERPELLAGLAARGIKSVRIIAATDDPGNGPCVYIDDRDAAYEITEHLIQLGHQRIGFLWGGPQHRSSGERYAGYEAALKDYGIALDKHLVIPGDYTFDDGFRGARRLLSLREPPTAIFGSNDEIAAGVLAAARSTSMNVPYDLSIAGFEDSPFSRQSWPALTTAKQATDDIARHAARLLISQLRSDAYDDQPAQLQNRGFVPQLVVRGSTAPAPASTGKPLPPNPPEPR</sequence>
<evidence type="ECO:0000259" key="5">
    <source>
        <dbReference type="PROSITE" id="PS50932"/>
    </source>
</evidence>
<dbReference type="GO" id="GO:0000976">
    <property type="term" value="F:transcription cis-regulatory region binding"/>
    <property type="evidence" value="ECO:0007669"/>
    <property type="project" value="TreeGrafter"/>
</dbReference>
<proteinExistence type="predicted"/>
<dbReference type="SUPFAM" id="SSF47413">
    <property type="entry name" value="lambda repressor-like DNA-binding domains"/>
    <property type="match status" value="1"/>
</dbReference>